<evidence type="ECO:0000256" key="2">
    <source>
        <dbReference type="ARBA" id="ARBA00022723"/>
    </source>
</evidence>
<dbReference type="Gene3D" id="3.20.20.70">
    <property type="entry name" value="Aldolase class I"/>
    <property type="match status" value="1"/>
</dbReference>
<keyword evidence="4" id="KW-0411">Iron-sulfur</keyword>
<gene>
    <name evidence="6" type="ORF">IBJ83_01650</name>
</gene>
<dbReference type="Pfam" id="PF04055">
    <property type="entry name" value="Radical_SAM"/>
    <property type="match status" value="1"/>
</dbReference>
<keyword evidence="2" id="KW-0479">Metal-binding</keyword>
<sequence>MKNIDWMNVFQNYYDFKFIDNQNFYVNPIYIGFKVTEACNQKCNHCWAGKSKKFFEYKEIIKAIKKISCLKPYMFAISGGEPFIRKDIFSIIEYSANEFSKIEILTNGVLLDLQKILNLKNTIRNTDLVHFSLDGIGSIYNKQRGCIQYDIAIENLKLLIKNDINTRVHMTVTPINVDDMLNVYNKVLEIGVRKFSINYVYPLRKGEKFFNTKNNLEVMKKYYSNILTIENLNVNKDLEFYYFLPLEIQSEGLVLNDKKDIYSKKILNFDILHWTIDADGNIFNFMDYVKGSDLKIGNIYKNDLDSIIKNNRIIQKKILFRNLYNESCSRCPLLHICRGGDFINSYPFINIKDKRCLIEAN</sequence>
<proteinExistence type="predicted"/>
<keyword evidence="3" id="KW-0408">Iron</keyword>
<dbReference type="InterPro" id="IPR013785">
    <property type="entry name" value="Aldolase_TIM"/>
</dbReference>
<evidence type="ECO:0000313" key="6">
    <source>
        <dbReference type="EMBL" id="MBK1468022.1"/>
    </source>
</evidence>
<comment type="caution">
    <text evidence="6">The sequence shown here is derived from an EMBL/GenBank/DDBJ whole genome shotgun (WGS) entry which is preliminary data.</text>
</comment>
<dbReference type="SFLD" id="SFLDS00029">
    <property type="entry name" value="Radical_SAM"/>
    <property type="match status" value="1"/>
</dbReference>
<dbReference type="PROSITE" id="PS51918">
    <property type="entry name" value="RADICAL_SAM"/>
    <property type="match status" value="1"/>
</dbReference>
<dbReference type="EMBL" id="JACVDA010000003">
    <property type="protein sequence ID" value="MBK1468022.1"/>
    <property type="molecule type" value="Genomic_DNA"/>
</dbReference>
<protein>
    <submittedName>
        <fullName evidence="6">Radical SAM protein</fullName>
    </submittedName>
</protein>
<dbReference type="PANTHER" id="PTHR11228">
    <property type="entry name" value="RADICAL SAM DOMAIN PROTEIN"/>
    <property type="match status" value="1"/>
</dbReference>
<dbReference type="Proteomes" id="UP000823123">
    <property type="component" value="Unassembled WGS sequence"/>
</dbReference>
<keyword evidence="1" id="KW-0949">S-adenosyl-L-methionine</keyword>
<dbReference type="InterPro" id="IPR023885">
    <property type="entry name" value="4Fe4S-binding_SPASM_dom"/>
</dbReference>
<dbReference type="RefSeq" id="WP_201275085.1">
    <property type="nucleotide sequence ID" value="NZ_JACVDA010000003.1"/>
</dbReference>
<dbReference type="SUPFAM" id="SSF102114">
    <property type="entry name" value="Radical SAM enzymes"/>
    <property type="match status" value="1"/>
</dbReference>
<evidence type="ECO:0000256" key="4">
    <source>
        <dbReference type="ARBA" id="ARBA00023014"/>
    </source>
</evidence>
<reference evidence="6 7" key="1">
    <citation type="submission" date="2020-09" db="EMBL/GenBank/DDBJ databases">
        <title>Parvimonas S3374 sp. nov.</title>
        <authorList>
            <person name="Buhl M."/>
        </authorList>
    </citation>
    <scope>NUCLEOTIDE SEQUENCE [LARGE SCALE GENOMIC DNA]</scope>
    <source>
        <strain evidence="6 7">S3374</strain>
    </source>
</reference>
<name>A0ABS1C7E4_9FIRM</name>
<dbReference type="PANTHER" id="PTHR11228:SF7">
    <property type="entry name" value="PQQA PEPTIDE CYCLASE"/>
    <property type="match status" value="1"/>
</dbReference>
<feature type="domain" description="Radical SAM core" evidence="5">
    <location>
        <begin position="23"/>
        <end position="230"/>
    </location>
</feature>
<dbReference type="SFLD" id="SFLDG01067">
    <property type="entry name" value="SPASM/twitch_domain_containing"/>
    <property type="match status" value="1"/>
</dbReference>
<dbReference type="InterPro" id="IPR058240">
    <property type="entry name" value="rSAM_sf"/>
</dbReference>
<keyword evidence="7" id="KW-1185">Reference proteome</keyword>
<organism evidence="6 7">
    <name type="scientific">Parvimonas parva</name>
    <dbReference type="NCBI Taxonomy" id="2769485"/>
    <lineage>
        <taxon>Bacteria</taxon>
        <taxon>Bacillati</taxon>
        <taxon>Bacillota</taxon>
        <taxon>Tissierellia</taxon>
        <taxon>Tissierellales</taxon>
        <taxon>Peptoniphilaceae</taxon>
        <taxon>Parvimonas</taxon>
    </lineage>
</organism>
<evidence type="ECO:0000256" key="3">
    <source>
        <dbReference type="ARBA" id="ARBA00023004"/>
    </source>
</evidence>
<dbReference type="InterPro" id="IPR007197">
    <property type="entry name" value="rSAM"/>
</dbReference>
<evidence type="ECO:0000259" key="5">
    <source>
        <dbReference type="PROSITE" id="PS51918"/>
    </source>
</evidence>
<accession>A0ABS1C7E4</accession>
<evidence type="ECO:0000256" key="1">
    <source>
        <dbReference type="ARBA" id="ARBA00022691"/>
    </source>
</evidence>
<dbReference type="CDD" id="cd01335">
    <property type="entry name" value="Radical_SAM"/>
    <property type="match status" value="1"/>
</dbReference>
<dbReference type="InterPro" id="IPR050377">
    <property type="entry name" value="Radical_SAM_PqqE_MftC-like"/>
</dbReference>
<evidence type="ECO:0000313" key="7">
    <source>
        <dbReference type="Proteomes" id="UP000823123"/>
    </source>
</evidence>
<dbReference type="NCBIfam" id="TIGR04085">
    <property type="entry name" value="rSAM_more_4Fe4S"/>
    <property type="match status" value="1"/>
</dbReference>